<organism evidence="9 10">
    <name type="scientific">Reticulomyxa filosa</name>
    <dbReference type="NCBI Taxonomy" id="46433"/>
    <lineage>
        <taxon>Eukaryota</taxon>
        <taxon>Sar</taxon>
        <taxon>Rhizaria</taxon>
        <taxon>Retaria</taxon>
        <taxon>Foraminifera</taxon>
        <taxon>Monothalamids</taxon>
        <taxon>Reticulomyxidae</taxon>
        <taxon>Reticulomyxa</taxon>
    </lineage>
</organism>
<dbReference type="Proteomes" id="UP000023152">
    <property type="component" value="Unassembled WGS sequence"/>
</dbReference>
<dbReference type="EMBL" id="ASPP01005845">
    <property type="protein sequence ID" value="ETO29790.1"/>
    <property type="molecule type" value="Genomic_DNA"/>
</dbReference>
<reference evidence="9 10" key="1">
    <citation type="journal article" date="2013" name="Curr. Biol.">
        <title>The Genome of the Foraminiferan Reticulomyxa filosa.</title>
        <authorList>
            <person name="Glockner G."/>
            <person name="Hulsmann N."/>
            <person name="Schleicher M."/>
            <person name="Noegel A.A."/>
            <person name="Eichinger L."/>
            <person name="Gallinger C."/>
            <person name="Pawlowski J."/>
            <person name="Sierra R."/>
            <person name="Euteneuer U."/>
            <person name="Pillet L."/>
            <person name="Moustafa A."/>
            <person name="Platzer M."/>
            <person name="Groth M."/>
            <person name="Szafranski K."/>
            <person name="Schliwa M."/>
        </authorList>
    </citation>
    <scope>NUCLEOTIDE SEQUENCE [LARGE SCALE GENOMIC DNA]</scope>
</reference>
<accession>X6NU15</accession>
<keyword evidence="2" id="KW-0813">Transport</keyword>
<name>X6NU15_RETFI</name>
<evidence type="ECO:0000256" key="3">
    <source>
        <dbReference type="ARBA" id="ARBA00022592"/>
    </source>
</evidence>
<dbReference type="GO" id="GO:0005315">
    <property type="term" value="F:phosphate transmembrane transporter activity"/>
    <property type="evidence" value="ECO:0007669"/>
    <property type="project" value="InterPro"/>
</dbReference>
<dbReference type="PANTHER" id="PTHR11101:SF96">
    <property type="entry name" value="PHOSPHATE TRANSPORTER"/>
    <property type="match status" value="1"/>
</dbReference>
<evidence type="ECO:0000256" key="8">
    <source>
        <dbReference type="SAM" id="Phobius"/>
    </source>
</evidence>
<evidence type="ECO:0000256" key="5">
    <source>
        <dbReference type="ARBA" id="ARBA00022989"/>
    </source>
</evidence>
<gene>
    <name evidence="9" type="ORF">RFI_07330</name>
</gene>
<dbReference type="Pfam" id="PF01384">
    <property type="entry name" value="PHO4"/>
    <property type="match status" value="1"/>
</dbReference>
<evidence type="ECO:0000313" key="10">
    <source>
        <dbReference type="Proteomes" id="UP000023152"/>
    </source>
</evidence>
<dbReference type="OrthoDB" id="260807at2759"/>
<keyword evidence="10" id="KW-1185">Reference proteome</keyword>
<evidence type="ECO:0000256" key="6">
    <source>
        <dbReference type="ARBA" id="ARBA00023136"/>
    </source>
</evidence>
<keyword evidence="6 8" id="KW-0472">Membrane</keyword>
<evidence type="ECO:0000256" key="4">
    <source>
        <dbReference type="ARBA" id="ARBA00022692"/>
    </source>
</evidence>
<feature type="region of interest" description="Disordered" evidence="7">
    <location>
        <begin position="1"/>
        <end position="22"/>
    </location>
</feature>
<comment type="caution">
    <text evidence="9">The sequence shown here is derived from an EMBL/GenBank/DDBJ whole genome shotgun (WGS) entry which is preliminary data.</text>
</comment>
<dbReference type="PANTHER" id="PTHR11101">
    <property type="entry name" value="PHOSPHATE TRANSPORTER"/>
    <property type="match status" value="1"/>
</dbReference>
<dbReference type="GO" id="GO:0016020">
    <property type="term" value="C:membrane"/>
    <property type="evidence" value="ECO:0007669"/>
    <property type="project" value="UniProtKB-SubCell"/>
</dbReference>
<dbReference type="InterPro" id="IPR001204">
    <property type="entry name" value="Phos_transporter"/>
</dbReference>
<evidence type="ECO:0000256" key="2">
    <source>
        <dbReference type="ARBA" id="ARBA00022448"/>
    </source>
</evidence>
<sequence length="285" mass="32055">MEEINSRNEMQSENPMHEPFEKANLPATKSKVTYVFFVNLFRVLERVKKEALKGIEVDVHENLDEFEKAMIANCEKFDPKMERAFNWLQVCTASLAIFAHGSNDAANAVAPFAAMIALYESPHIAEKTQIPMYAMALGGFGMVIGLSTYGYNVIKAIGVRMVAMTSSRGYCIEMSSALVIIMASQFGLPASTTHAQVGATLGIGLLEYFRTGSQLHWREVVNWKLNIVLYAFFDKKTHFLKTECDQDEGCKLQNLQVAANDNKFAKFGCLKRRKTHDYSKEGFIF</sequence>
<keyword evidence="5 8" id="KW-1133">Transmembrane helix</keyword>
<dbReference type="GO" id="GO:0035435">
    <property type="term" value="P:phosphate ion transmembrane transport"/>
    <property type="evidence" value="ECO:0007669"/>
    <property type="project" value="TreeGrafter"/>
</dbReference>
<proteinExistence type="predicted"/>
<protein>
    <submittedName>
        <fullName evidence="9">Sodium/phosphate symporter</fullName>
    </submittedName>
</protein>
<evidence type="ECO:0000256" key="1">
    <source>
        <dbReference type="ARBA" id="ARBA00004141"/>
    </source>
</evidence>
<evidence type="ECO:0000313" key="9">
    <source>
        <dbReference type="EMBL" id="ETO29790.1"/>
    </source>
</evidence>
<comment type="subcellular location">
    <subcellularLocation>
        <location evidence="1">Membrane</location>
        <topology evidence="1">Multi-pass membrane protein</topology>
    </subcellularLocation>
</comment>
<keyword evidence="3" id="KW-0592">Phosphate transport</keyword>
<feature type="transmembrane region" description="Helical" evidence="8">
    <location>
        <begin position="130"/>
        <end position="149"/>
    </location>
</feature>
<keyword evidence="4 8" id="KW-0812">Transmembrane</keyword>
<dbReference type="AlphaFoldDB" id="X6NU15"/>
<evidence type="ECO:0000256" key="7">
    <source>
        <dbReference type="SAM" id="MobiDB-lite"/>
    </source>
</evidence>